<keyword evidence="8 16" id="KW-0732">Signal</keyword>
<evidence type="ECO:0000256" key="8">
    <source>
        <dbReference type="ARBA" id="ARBA00022729"/>
    </source>
</evidence>
<dbReference type="EMBL" id="ML977317">
    <property type="protein sequence ID" value="KAF2118084.1"/>
    <property type="molecule type" value="Genomic_DNA"/>
</dbReference>
<feature type="binding site" evidence="15">
    <location>
        <position position="562"/>
    </location>
    <ligand>
        <name>Ca(2+)</name>
        <dbReference type="ChEBI" id="CHEBI:29108"/>
    </ligand>
</feature>
<keyword evidence="11 15" id="KW-0106">Calcium</keyword>
<dbReference type="OrthoDB" id="409122at2759"/>
<keyword evidence="14" id="KW-0325">Glycoprotein</keyword>
<dbReference type="InterPro" id="IPR000209">
    <property type="entry name" value="Peptidase_S8/S53_dom"/>
</dbReference>
<reference evidence="18" key="1">
    <citation type="journal article" date="2020" name="Stud. Mycol.">
        <title>101 Dothideomycetes genomes: a test case for predicting lifestyles and emergence of pathogens.</title>
        <authorList>
            <person name="Haridas S."/>
            <person name="Albert R."/>
            <person name="Binder M."/>
            <person name="Bloem J."/>
            <person name="Labutti K."/>
            <person name="Salamov A."/>
            <person name="Andreopoulos B."/>
            <person name="Baker S."/>
            <person name="Barry K."/>
            <person name="Bills G."/>
            <person name="Bluhm B."/>
            <person name="Cannon C."/>
            <person name="Castanera R."/>
            <person name="Culley D."/>
            <person name="Daum C."/>
            <person name="Ezra D."/>
            <person name="Gonzalez J."/>
            <person name="Henrissat B."/>
            <person name="Kuo A."/>
            <person name="Liang C."/>
            <person name="Lipzen A."/>
            <person name="Lutzoni F."/>
            <person name="Magnuson J."/>
            <person name="Mondo S."/>
            <person name="Nolan M."/>
            <person name="Ohm R."/>
            <person name="Pangilinan J."/>
            <person name="Park H.-J."/>
            <person name="Ramirez L."/>
            <person name="Alfaro M."/>
            <person name="Sun H."/>
            <person name="Tritt A."/>
            <person name="Yoshinaga Y."/>
            <person name="Zwiers L.-H."/>
            <person name="Turgeon B."/>
            <person name="Goodwin S."/>
            <person name="Spatafora J."/>
            <person name="Crous P."/>
            <person name="Grigoriev I."/>
        </authorList>
    </citation>
    <scope>NUCLEOTIDE SEQUENCE</scope>
    <source>
        <strain evidence="18">CBS 627.86</strain>
    </source>
</reference>
<dbReference type="GO" id="GO:0046872">
    <property type="term" value="F:metal ion binding"/>
    <property type="evidence" value="ECO:0007669"/>
    <property type="project" value="UniProtKB-UniRule"/>
</dbReference>
<dbReference type="AlphaFoldDB" id="A0A6A5ZG57"/>
<evidence type="ECO:0000313" key="19">
    <source>
        <dbReference type="Proteomes" id="UP000799770"/>
    </source>
</evidence>
<dbReference type="GO" id="GO:0004252">
    <property type="term" value="F:serine-type endopeptidase activity"/>
    <property type="evidence" value="ECO:0007669"/>
    <property type="project" value="UniProtKB-UniRule"/>
</dbReference>
<feature type="chain" id="PRO_5025608837" description="tripeptidyl-peptidase II" evidence="16">
    <location>
        <begin position="19"/>
        <end position="608"/>
    </location>
</feature>
<dbReference type="FunFam" id="3.40.50.200:FF:000015">
    <property type="entry name" value="Tripeptidyl peptidase A"/>
    <property type="match status" value="1"/>
</dbReference>
<evidence type="ECO:0000256" key="12">
    <source>
        <dbReference type="ARBA" id="ARBA00023026"/>
    </source>
</evidence>
<dbReference type="CDD" id="cd11377">
    <property type="entry name" value="Pro-peptidase_S53"/>
    <property type="match status" value="1"/>
</dbReference>
<evidence type="ECO:0000256" key="1">
    <source>
        <dbReference type="ARBA" id="ARBA00001910"/>
    </source>
</evidence>
<evidence type="ECO:0000256" key="13">
    <source>
        <dbReference type="ARBA" id="ARBA00023145"/>
    </source>
</evidence>
<evidence type="ECO:0000256" key="16">
    <source>
        <dbReference type="SAM" id="SignalP"/>
    </source>
</evidence>
<dbReference type="PROSITE" id="PS51695">
    <property type="entry name" value="SEDOLISIN"/>
    <property type="match status" value="1"/>
</dbReference>
<comment type="subcellular location">
    <subcellularLocation>
        <location evidence="3">Secreted</location>
        <location evidence="3">Extracellular space</location>
    </subcellularLocation>
</comment>
<dbReference type="EC" id="3.4.14.10" evidence="4"/>
<organism evidence="18 19">
    <name type="scientific">Lophiotrema nucula</name>
    <dbReference type="NCBI Taxonomy" id="690887"/>
    <lineage>
        <taxon>Eukaryota</taxon>
        <taxon>Fungi</taxon>
        <taxon>Dikarya</taxon>
        <taxon>Ascomycota</taxon>
        <taxon>Pezizomycotina</taxon>
        <taxon>Dothideomycetes</taxon>
        <taxon>Pleosporomycetidae</taxon>
        <taxon>Pleosporales</taxon>
        <taxon>Lophiotremataceae</taxon>
        <taxon>Lophiotrema</taxon>
    </lineage>
</organism>
<keyword evidence="10 15" id="KW-0720">Serine protease</keyword>
<comment type="cofactor">
    <cofactor evidence="15">
        <name>Ca(2+)</name>
        <dbReference type="ChEBI" id="CHEBI:29108"/>
    </cofactor>
    <text evidence="15">Binds 1 Ca(2+) ion per subunit.</text>
</comment>
<dbReference type="GO" id="GO:0008240">
    <property type="term" value="F:tripeptidyl-peptidase activity"/>
    <property type="evidence" value="ECO:0007669"/>
    <property type="project" value="UniProtKB-EC"/>
</dbReference>
<feature type="active site" description="Charge relay system" evidence="15">
    <location>
        <position position="303"/>
    </location>
</feature>
<dbReference type="Pfam" id="PF09286">
    <property type="entry name" value="Pro-kuma_activ"/>
    <property type="match status" value="1"/>
</dbReference>
<comment type="function">
    <text evidence="2">Secreted tripeptidyl-peptidase which degrades proteins at acidic pHs and is involved in virulence.</text>
</comment>
<evidence type="ECO:0000256" key="4">
    <source>
        <dbReference type="ARBA" id="ARBA00012462"/>
    </source>
</evidence>
<dbReference type="SUPFAM" id="SSF52743">
    <property type="entry name" value="Subtilisin-like"/>
    <property type="match status" value="1"/>
</dbReference>
<feature type="domain" description="Peptidase S53" evidence="17">
    <location>
        <begin position="219"/>
        <end position="602"/>
    </location>
</feature>
<feature type="signal peptide" evidence="16">
    <location>
        <begin position="1"/>
        <end position="18"/>
    </location>
</feature>
<protein>
    <recommendedName>
        <fullName evidence="4">tripeptidyl-peptidase II</fullName>
        <ecNumber evidence="4">3.4.14.10</ecNumber>
    </recommendedName>
</protein>
<comment type="catalytic activity">
    <reaction evidence="1">
        <text>Release of an N-terminal tripeptide from a polypeptide.</text>
        <dbReference type="EC" id="3.4.14.10"/>
    </reaction>
</comment>
<dbReference type="InterPro" id="IPR036852">
    <property type="entry name" value="Peptidase_S8/S53_dom_sf"/>
</dbReference>
<feature type="active site" description="Charge relay system" evidence="15">
    <location>
        <position position="299"/>
    </location>
</feature>
<dbReference type="Gene3D" id="3.40.50.200">
    <property type="entry name" value="Peptidase S8/S53 domain"/>
    <property type="match status" value="1"/>
</dbReference>
<dbReference type="Pfam" id="PF00082">
    <property type="entry name" value="Peptidase_S8"/>
    <property type="match status" value="1"/>
</dbReference>
<evidence type="ECO:0000256" key="9">
    <source>
        <dbReference type="ARBA" id="ARBA00022801"/>
    </source>
</evidence>
<dbReference type="SUPFAM" id="SSF54897">
    <property type="entry name" value="Protease propeptides/inhibitors"/>
    <property type="match status" value="1"/>
</dbReference>
<dbReference type="InterPro" id="IPR030400">
    <property type="entry name" value="Sedolisin_dom"/>
</dbReference>
<keyword evidence="19" id="KW-1185">Reference proteome</keyword>
<feature type="binding site" evidence="15">
    <location>
        <position position="580"/>
    </location>
    <ligand>
        <name>Ca(2+)</name>
        <dbReference type="ChEBI" id="CHEBI:29108"/>
    </ligand>
</feature>
<evidence type="ECO:0000256" key="5">
    <source>
        <dbReference type="ARBA" id="ARBA00022525"/>
    </source>
</evidence>
<keyword evidence="13" id="KW-0865">Zymogen</keyword>
<dbReference type="SMART" id="SM00944">
    <property type="entry name" value="Pro-kuma_activ"/>
    <property type="match status" value="1"/>
</dbReference>
<dbReference type="GO" id="GO:0006508">
    <property type="term" value="P:proteolysis"/>
    <property type="evidence" value="ECO:0007669"/>
    <property type="project" value="UniProtKB-KW"/>
</dbReference>
<feature type="binding site" evidence="15">
    <location>
        <position position="561"/>
    </location>
    <ligand>
        <name>Ca(2+)</name>
        <dbReference type="ChEBI" id="CHEBI:29108"/>
    </ligand>
</feature>
<dbReference type="PANTHER" id="PTHR14218">
    <property type="entry name" value="PROTEASE S8 TRIPEPTIDYL PEPTIDASE I CLN2"/>
    <property type="match status" value="1"/>
</dbReference>
<dbReference type="InterPro" id="IPR050819">
    <property type="entry name" value="Tripeptidyl-peptidase_I"/>
</dbReference>
<keyword evidence="7 15" id="KW-0479">Metal-binding</keyword>
<evidence type="ECO:0000256" key="11">
    <source>
        <dbReference type="ARBA" id="ARBA00022837"/>
    </source>
</evidence>
<evidence type="ECO:0000259" key="17">
    <source>
        <dbReference type="PROSITE" id="PS51695"/>
    </source>
</evidence>
<keyword evidence="5" id="KW-0964">Secreted</keyword>
<dbReference type="PROSITE" id="PS00138">
    <property type="entry name" value="SUBTILASE_SER"/>
    <property type="match status" value="1"/>
</dbReference>
<evidence type="ECO:0000256" key="2">
    <source>
        <dbReference type="ARBA" id="ARBA00002451"/>
    </source>
</evidence>
<evidence type="ECO:0000256" key="15">
    <source>
        <dbReference type="PROSITE-ProRule" id="PRU01032"/>
    </source>
</evidence>
<feature type="active site" description="Charge relay system" evidence="15">
    <location>
        <position position="519"/>
    </location>
</feature>
<dbReference type="Proteomes" id="UP000799770">
    <property type="component" value="Unassembled WGS sequence"/>
</dbReference>
<dbReference type="InterPro" id="IPR015366">
    <property type="entry name" value="S53_propep"/>
</dbReference>
<sequence length="608" mass="66283">MRSTALFVAALSAGLCVAKPFQNRAYAVKETHLLPHDFKRESDAPSNHLIRLSVGLRQGRFDELEKHLYETSDPDHPRYGQHLSAEEVNELVKPGNETLDLVREWLHEHVEPQHIECSPAEDFMSITLPVAKVEKLLDTKYAVYRHVDGSKLIRTLEWKLPLHLHEHIDAIQPTTSFFRTVPQARTLVEVPDQSSESVNSLSYKHVKNPTVAKVCDTGGVTPLCLRTLYETVNYVPKVPGKNQVGLANYLGEVNNRSDARIYLEKYRPEAVKGADQFKEISIAGGTLSQFPATPGTGVEGALDVETILGISWPTPLLGWSTAGDPPFVPDADNPEVDNEPYLTWVNYVLKQKFIPQVISNSYEDNEQTVPISYAKTVCSQFAQLSARGVSVIFGSGDGGVGGVQPGGSCLSNVNNQTSFIPLFPSSCPYVTSVGGTVGFTPEVVAYDPRNKYSSGGGFSNHFARPSYQDAAVKSYLATIGDEFAGLYNSSGRAYPDIAAYSVNYTIIWNGTLRHVDGTSAATPTIAAIFSLLNDALIAAGKPTLGFLNPWLYKKGYKAFIDVTEGSTLGCNTTGFQATKGWDAASGFGTPRFSKLLKAVGLDDGYGHY</sequence>
<evidence type="ECO:0000256" key="10">
    <source>
        <dbReference type="ARBA" id="ARBA00022825"/>
    </source>
</evidence>
<evidence type="ECO:0000256" key="6">
    <source>
        <dbReference type="ARBA" id="ARBA00022670"/>
    </source>
</evidence>
<evidence type="ECO:0000313" key="18">
    <source>
        <dbReference type="EMBL" id="KAF2118084.1"/>
    </source>
</evidence>
<name>A0A6A5ZG57_9PLEO</name>
<accession>A0A6A5ZG57</accession>
<feature type="binding site" evidence="15">
    <location>
        <position position="582"/>
    </location>
    <ligand>
        <name>Ca(2+)</name>
        <dbReference type="ChEBI" id="CHEBI:29108"/>
    </ligand>
</feature>
<dbReference type="InterPro" id="IPR023828">
    <property type="entry name" value="Peptidase_S8_Ser-AS"/>
</dbReference>
<evidence type="ECO:0000256" key="14">
    <source>
        <dbReference type="ARBA" id="ARBA00023180"/>
    </source>
</evidence>
<keyword evidence="6 15" id="KW-0645">Protease</keyword>
<proteinExistence type="predicted"/>
<dbReference type="GO" id="GO:0005576">
    <property type="term" value="C:extracellular region"/>
    <property type="evidence" value="ECO:0007669"/>
    <property type="project" value="UniProtKB-SubCell"/>
</dbReference>
<keyword evidence="12" id="KW-0843">Virulence</keyword>
<evidence type="ECO:0000256" key="7">
    <source>
        <dbReference type="ARBA" id="ARBA00022723"/>
    </source>
</evidence>
<dbReference type="CDD" id="cd04056">
    <property type="entry name" value="Peptidases_S53"/>
    <property type="match status" value="1"/>
</dbReference>
<evidence type="ECO:0000256" key="3">
    <source>
        <dbReference type="ARBA" id="ARBA00004239"/>
    </source>
</evidence>
<keyword evidence="9 15" id="KW-0378">Hydrolase</keyword>
<dbReference type="PANTHER" id="PTHR14218:SF39">
    <property type="entry name" value="PEPTIDASE S53 DOMAIN-CONTAINING PROTEIN"/>
    <property type="match status" value="1"/>
</dbReference>
<gene>
    <name evidence="18" type="ORF">BDV96DRAFT_684769</name>
</gene>